<dbReference type="Pfam" id="PF09597">
    <property type="entry name" value="SAM_Ribosomal_mS41"/>
    <property type="match status" value="1"/>
</dbReference>
<dbReference type="VEuPathDB" id="FungiDB:SeMB42_g07363"/>
<organism evidence="7 8">
    <name type="scientific">Synchytrium endobioticum</name>
    <dbReference type="NCBI Taxonomy" id="286115"/>
    <lineage>
        <taxon>Eukaryota</taxon>
        <taxon>Fungi</taxon>
        <taxon>Fungi incertae sedis</taxon>
        <taxon>Chytridiomycota</taxon>
        <taxon>Chytridiomycota incertae sedis</taxon>
        <taxon>Chytridiomycetes</taxon>
        <taxon>Synchytriales</taxon>
        <taxon>Synchytriaceae</taxon>
        <taxon>Synchytrium</taxon>
    </lineage>
</organism>
<evidence type="ECO:0000256" key="2">
    <source>
        <dbReference type="ARBA" id="ARBA00010492"/>
    </source>
</evidence>
<accession>A0A507CDK1</accession>
<evidence type="ECO:0000259" key="6">
    <source>
        <dbReference type="SMART" id="SM01238"/>
    </source>
</evidence>
<dbReference type="EMBL" id="QEAM01000463">
    <property type="protein sequence ID" value="TPX39590.1"/>
    <property type="molecule type" value="Genomic_DNA"/>
</dbReference>
<keyword evidence="3" id="KW-0496">Mitochondrion</keyword>
<feature type="domain" description="Small ribosomal subunit protein mS41 SAM" evidence="6">
    <location>
        <begin position="79"/>
        <end position="136"/>
    </location>
</feature>
<reference evidence="7 8" key="1">
    <citation type="journal article" date="2019" name="Sci. Rep.">
        <title>Comparative genomics of chytrid fungi reveal insights into the obligate biotrophic and pathogenic lifestyle of Synchytrium endobioticum.</title>
        <authorList>
            <person name="van de Vossenberg B.T.L.H."/>
            <person name="Warris S."/>
            <person name="Nguyen H.D.T."/>
            <person name="van Gent-Pelzer M.P.E."/>
            <person name="Joly D.L."/>
            <person name="van de Geest H.C."/>
            <person name="Bonants P.J.M."/>
            <person name="Smith D.S."/>
            <person name="Levesque C.A."/>
            <person name="van der Lee T.A.J."/>
        </authorList>
    </citation>
    <scope>NUCLEOTIDE SEQUENCE [LARGE SCALE GENOMIC DNA]</scope>
    <source>
        <strain evidence="7 8">LEV6574</strain>
    </source>
</reference>
<dbReference type="InterPro" id="IPR039603">
    <property type="entry name" value="Ribosomal_mS41"/>
</dbReference>
<dbReference type="OrthoDB" id="18595at2759"/>
<sequence>MRTSILSTSLRHRPSTWMPSPLCAKAPGPTPHTPPSHHCRPITHSSVPALQSASEYIRLQTSPARRAHVPPPRGVYKDVGSILVAIGRNAQSVSGKFTGWNHFFTATSSSMKDELGITDAKLRKYILGWREWYKQGYDPVTIEIPKRRKKFLKVRAKVQQVRLKKQGLV</sequence>
<protein>
    <recommendedName>
        <fullName evidence="4">Small ribosomal subunit protein mS41</fullName>
    </recommendedName>
</protein>
<dbReference type="PANTHER" id="PTHR28235">
    <property type="entry name" value="PROTEIN FYV4, MITOCHONDRIAL"/>
    <property type="match status" value="1"/>
</dbReference>
<comment type="subcellular location">
    <subcellularLocation>
        <location evidence="1">Mitochondrion</location>
    </subcellularLocation>
</comment>
<evidence type="ECO:0000256" key="3">
    <source>
        <dbReference type="ARBA" id="ARBA00023128"/>
    </source>
</evidence>
<evidence type="ECO:0000313" key="7">
    <source>
        <dbReference type="EMBL" id="TPX39590.1"/>
    </source>
</evidence>
<proteinExistence type="inferred from homology"/>
<evidence type="ECO:0000313" key="8">
    <source>
        <dbReference type="Proteomes" id="UP000320475"/>
    </source>
</evidence>
<comment type="similarity">
    <text evidence="2">Belongs to the mitochondrion-specific ribosomal protein mS41 family.</text>
</comment>
<evidence type="ECO:0000256" key="1">
    <source>
        <dbReference type="ARBA" id="ARBA00004173"/>
    </source>
</evidence>
<dbReference type="SMART" id="SM01238">
    <property type="entry name" value="IGR"/>
    <property type="match status" value="1"/>
</dbReference>
<evidence type="ECO:0000256" key="4">
    <source>
        <dbReference type="ARBA" id="ARBA00035129"/>
    </source>
</evidence>
<gene>
    <name evidence="7" type="ORF">SeLEV6574_g07108</name>
</gene>
<dbReference type="Proteomes" id="UP000320475">
    <property type="component" value="Unassembled WGS sequence"/>
</dbReference>
<dbReference type="AlphaFoldDB" id="A0A507CDK1"/>
<dbReference type="GO" id="GO:0005739">
    <property type="term" value="C:mitochondrion"/>
    <property type="evidence" value="ECO:0007669"/>
    <property type="project" value="UniProtKB-SubCell"/>
</dbReference>
<dbReference type="PANTHER" id="PTHR28235:SF1">
    <property type="entry name" value="SMALL RIBOSOMAL SUBUNIT PROTEIN MS41"/>
    <property type="match status" value="1"/>
</dbReference>
<evidence type="ECO:0000256" key="5">
    <source>
        <dbReference type="SAM" id="MobiDB-lite"/>
    </source>
</evidence>
<comment type="caution">
    <text evidence="7">The sequence shown here is derived from an EMBL/GenBank/DDBJ whole genome shotgun (WGS) entry which is preliminary data.</text>
</comment>
<dbReference type="InterPro" id="IPR019083">
    <property type="entry name" value="SAM_Ribosomal_mS41"/>
</dbReference>
<name>A0A507CDK1_9FUNG</name>
<feature type="region of interest" description="Disordered" evidence="5">
    <location>
        <begin position="1"/>
        <end position="20"/>
    </location>
</feature>